<evidence type="ECO:0000313" key="2">
    <source>
        <dbReference type="Proteomes" id="UP000299102"/>
    </source>
</evidence>
<dbReference type="EMBL" id="BGZK01001149">
    <property type="protein sequence ID" value="GBP72538.1"/>
    <property type="molecule type" value="Genomic_DNA"/>
</dbReference>
<sequence length="174" mass="19720">MRIKRETGERKSDLKCAKQHCKYSYNFSDSSTYALAYVITPASEVPQLIGYLFDFKLEHEVLAVKPLSGTNTGENIAKELNAVADCWDIERAKIHLVIYDSRNNAVKDVRIAEDDSIRCFIHTLQKAIAESLKVQPEVTTMIAGGRRLIMHFNQSGLAREKLLAIQKDLNLIEH</sequence>
<dbReference type="Proteomes" id="UP000299102">
    <property type="component" value="Unassembled WGS sequence"/>
</dbReference>
<comment type="caution">
    <text evidence="1">The sequence shown here is derived from an EMBL/GenBank/DDBJ whole genome shotgun (WGS) entry which is preliminary data.</text>
</comment>
<gene>
    <name evidence="1" type="primary">Zbed4</name>
    <name evidence="1" type="ORF">EVAR_9682_1</name>
</gene>
<dbReference type="SUPFAM" id="SSF53098">
    <property type="entry name" value="Ribonuclease H-like"/>
    <property type="match status" value="1"/>
</dbReference>
<reference evidence="1 2" key="1">
    <citation type="journal article" date="2019" name="Commun. Biol.">
        <title>The bagworm genome reveals a unique fibroin gene that provides high tensile strength.</title>
        <authorList>
            <person name="Kono N."/>
            <person name="Nakamura H."/>
            <person name="Ohtoshi R."/>
            <person name="Tomita M."/>
            <person name="Numata K."/>
            <person name="Arakawa K."/>
        </authorList>
    </citation>
    <scope>NUCLEOTIDE SEQUENCE [LARGE SCALE GENOMIC DNA]</scope>
</reference>
<evidence type="ECO:0000313" key="1">
    <source>
        <dbReference type="EMBL" id="GBP72538.1"/>
    </source>
</evidence>
<name>A0A4C1Y9E1_EUMVA</name>
<dbReference type="OrthoDB" id="117690at2759"/>
<dbReference type="AlphaFoldDB" id="A0A4C1Y9E1"/>
<accession>A0A4C1Y9E1</accession>
<dbReference type="InterPro" id="IPR012337">
    <property type="entry name" value="RNaseH-like_sf"/>
</dbReference>
<keyword evidence="2" id="KW-1185">Reference proteome</keyword>
<organism evidence="1 2">
    <name type="scientific">Eumeta variegata</name>
    <name type="common">Bagworm moth</name>
    <name type="synonym">Eumeta japonica</name>
    <dbReference type="NCBI Taxonomy" id="151549"/>
    <lineage>
        <taxon>Eukaryota</taxon>
        <taxon>Metazoa</taxon>
        <taxon>Ecdysozoa</taxon>
        <taxon>Arthropoda</taxon>
        <taxon>Hexapoda</taxon>
        <taxon>Insecta</taxon>
        <taxon>Pterygota</taxon>
        <taxon>Neoptera</taxon>
        <taxon>Endopterygota</taxon>
        <taxon>Lepidoptera</taxon>
        <taxon>Glossata</taxon>
        <taxon>Ditrysia</taxon>
        <taxon>Tineoidea</taxon>
        <taxon>Psychidae</taxon>
        <taxon>Oiketicinae</taxon>
        <taxon>Eumeta</taxon>
    </lineage>
</organism>
<dbReference type="STRING" id="151549.A0A4C1Y9E1"/>
<proteinExistence type="predicted"/>
<protein>
    <submittedName>
        <fullName evidence="1">Zinc finger BED domain-containing protein 4</fullName>
    </submittedName>
</protein>